<evidence type="ECO:0000256" key="1">
    <source>
        <dbReference type="ARBA" id="ARBA00022553"/>
    </source>
</evidence>
<dbReference type="Gene3D" id="3.40.50.2300">
    <property type="match status" value="1"/>
</dbReference>
<feature type="modified residue" description="4-aspartylphosphate" evidence="2">
    <location>
        <position position="53"/>
    </location>
</feature>
<dbReference type="PANTHER" id="PTHR44591">
    <property type="entry name" value="STRESS RESPONSE REGULATOR PROTEIN 1"/>
    <property type="match status" value="1"/>
</dbReference>
<dbReference type="SUPFAM" id="SSF52172">
    <property type="entry name" value="CheY-like"/>
    <property type="match status" value="1"/>
</dbReference>
<dbReference type="PANTHER" id="PTHR44591:SF3">
    <property type="entry name" value="RESPONSE REGULATORY DOMAIN-CONTAINING PROTEIN"/>
    <property type="match status" value="1"/>
</dbReference>
<comment type="caution">
    <text evidence="4">The sequence shown here is derived from an EMBL/GenBank/DDBJ whole genome shotgun (WGS) entry which is preliminary data.</text>
</comment>
<dbReference type="EMBL" id="BAABHC010000006">
    <property type="protein sequence ID" value="GAA4430449.1"/>
    <property type="molecule type" value="Genomic_DNA"/>
</dbReference>
<feature type="domain" description="Response regulatory" evidence="3">
    <location>
        <begin position="1"/>
        <end position="119"/>
    </location>
</feature>
<dbReference type="Pfam" id="PF00072">
    <property type="entry name" value="Response_reg"/>
    <property type="match status" value="1"/>
</dbReference>
<dbReference type="Proteomes" id="UP001500552">
    <property type="component" value="Unassembled WGS sequence"/>
</dbReference>
<evidence type="ECO:0000313" key="5">
    <source>
        <dbReference type="Proteomes" id="UP001500552"/>
    </source>
</evidence>
<organism evidence="4 5">
    <name type="scientific">Pontibacter saemangeumensis</name>
    <dbReference type="NCBI Taxonomy" id="1084525"/>
    <lineage>
        <taxon>Bacteria</taxon>
        <taxon>Pseudomonadati</taxon>
        <taxon>Bacteroidota</taxon>
        <taxon>Cytophagia</taxon>
        <taxon>Cytophagales</taxon>
        <taxon>Hymenobacteraceae</taxon>
        <taxon>Pontibacter</taxon>
    </lineage>
</organism>
<keyword evidence="5" id="KW-1185">Reference proteome</keyword>
<accession>A0ABP8LKG9</accession>
<gene>
    <name evidence="4" type="ORF">GCM10023188_17120</name>
</gene>
<dbReference type="InterPro" id="IPR050595">
    <property type="entry name" value="Bact_response_regulator"/>
</dbReference>
<name>A0ABP8LKG9_9BACT</name>
<dbReference type="InterPro" id="IPR011006">
    <property type="entry name" value="CheY-like_superfamily"/>
</dbReference>
<reference evidence="5" key="1">
    <citation type="journal article" date="2019" name="Int. J. Syst. Evol. Microbiol.">
        <title>The Global Catalogue of Microorganisms (GCM) 10K type strain sequencing project: providing services to taxonomists for standard genome sequencing and annotation.</title>
        <authorList>
            <consortium name="The Broad Institute Genomics Platform"/>
            <consortium name="The Broad Institute Genome Sequencing Center for Infectious Disease"/>
            <person name="Wu L."/>
            <person name="Ma J."/>
        </authorList>
    </citation>
    <scope>NUCLEOTIDE SEQUENCE [LARGE SCALE GENOMIC DNA]</scope>
    <source>
        <strain evidence="5">JCM 17926</strain>
    </source>
</reference>
<keyword evidence="1 2" id="KW-0597">Phosphoprotein</keyword>
<evidence type="ECO:0000256" key="2">
    <source>
        <dbReference type="PROSITE-ProRule" id="PRU00169"/>
    </source>
</evidence>
<proteinExistence type="predicted"/>
<dbReference type="InterPro" id="IPR001789">
    <property type="entry name" value="Sig_transdc_resp-reg_receiver"/>
</dbReference>
<protein>
    <recommendedName>
        <fullName evidence="3">Response regulatory domain-containing protein</fullName>
    </recommendedName>
</protein>
<evidence type="ECO:0000313" key="4">
    <source>
        <dbReference type="EMBL" id="GAA4430449.1"/>
    </source>
</evidence>
<dbReference type="PROSITE" id="PS50110">
    <property type="entry name" value="RESPONSE_REGULATORY"/>
    <property type="match status" value="1"/>
</dbReference>
<sequence>MDDDKIYLYTTERLLKRVFTDVEILSAPHGAAALAMLRDGADAGQLPQLIISDIDMPLMDGLAFIRELERLKLIDFNSTKLVLNSNSHIYRYADKAGVNTAVTYIQKPITKENLLSFLG</sequence>
<dbReference type="SMART" id="SM00448">
    <property type="entry name" value="REC"/>
    <property type="match status" value="1"/>
</dbReference>
<evidence type="ECO:0000259" key="3">
    <source>
        <dbReference type="PROSITE" id="PS50110"/>
    </source>
</evidence>